<dbReference type="SMART" id="SM00177">
    <property type="entry name" value="ARF"/>
    <property type="match status" value="1"/>
</dbReference>
<evidence type="ECO:0000256" key="8">
    <source>
        <dbReference type="ARBA" id="ARBA00023034"/>
    </source>
</evidence>
<organism evidence="12 13">
    <name type="scientific">Dissostichus mawsoni</name>
    <name type="common">Antarctic cod</name>
    <dbReference type="NCBI Taxonomy" id="36200"/>
    <lineage>
        <taxon>Eukaryota</taxon>
        <taxon>Metazoa</taxon>
        <taxon>Chordata</taxon>
        <taxon>Craniata</taxon>
        <taxon>Vertebrata</taxon>
        <taxon>Euteleostomi</taxon>
        <taxon>Actinopterygii</taxon>
        <taxon>Neopterygii</taxon>
        <taxon>Teleostei</taxon>
        <taxon>Neoteleostei</taxon>
        <taxon>Acanthomorphata</taxon>
        <taxon>Eupercaria</taxon>
        <taxon>Perciformes</taxon>
        <taxon>Notothenioidei</taxon>
        <taxon>Nototheniidae</taxon>
        <taxon>Dissostichus</taxon>
    </lineage>
</organism>
<evidence type="ECO:0000256" key="7">
    <source>
        <dbReference type="ARBA" id="ARBA00022927"/>
    </source>
</evidence>
<gene>
    <name evidence="12" type="ORF">F7725_022775</name>
</gene>
<evidence type="ECO:0000256" key="5">
    <source>
        <dbReference type="ARBA" id="ARBA00022741"/>
    </source>
</evidence>
<dbReference type="FunFam" id="3.40.50.300:FF:003500">
    <property type="entry name" value="ADP-ribosylation factor 1"/>
    <property type="match status" value="1"/>
</dbReference>
<reference evidence="12 13" key="1">
    <citation type="submission" date="2020-03" db="EMBL/GenBank/DDBJ databases">
        <title>Dissostichus mawsoni Genome sequencing and assembly.</title>
        <authorList>
            <person name="Park H."/>
        </authorList>
    </citation>
    <scope>NUCLEOTIDE SEQUENCE [LARGE SCALE GENOMIC DNA]</scope>
    <source>
        <strain evidence="12">DM0001</strain>
        <tissue evidence="12">Muscle</tissue>
    </source>
</reference>
<dbReference type="InterPro" id="IPR006689">
    <property type="entry name" value="Small_GTPase_ARF/SAR"/>
</dbReference>
<dbReference type="EMBL" id="JAAKFY010000007">
    <property type="protein sequence ID" value="KAF3854720.1"/>
    <property type="molecule type" value="Genomic_DNA"/>
</dbReference>
<evidence type="ECO:0000256" key="9">
    <source>
        <dbReference type="ARBA" id="ARBA00023134"/>
    </source>
</evidence>
<evidence type="ECO:0000256" key="10">
    <source>
        <dbReference type="ARBA" id="ARBA00023288"/>
    </source>
</evidence>
<evidence type="ECO:0000256" key="11">
    <source>
        <dbReference type="PIRSR" id="PIRSR606689-1"/>
    </source>
</evidence>
<evidence type="ECO:0000256" key="3">
    <source>
        <dbReference type="ARBA" id="ARBA00022448"/>
    </source>
</evidence>
<keyword evidence="9 11" id="KW-0342">GTP-binding</keyword>
<evidence type="ECO:0008006" key="14">
    <source>
        <dbReference type="Google" id="ProtNLM"/>
    </source>
</evidence>
<keyword evidence="5 11" id="KW-0547">Nucleotide-binding</keyword>
<keyword evidence="10" id="KW-0449">Lipoprotein</keyword>
<comment type="subcellular location">
    <subcellularLocation>
        <location evidence="1">Golgi apparatus</location>
    </subcellularLocation>
</comment>
<dbReference type="OrthoDB" id="2011769at2759"/>
<evidence type="ECO:0000256" key="4">
    <source>
        <dbReference type="ARBA" id="ARBA00022707"/>
    </source>
</evidence>
<name>A0A7J5YZ26_DISMA</name>
<evidence type="ECO:0000256" key="6">
    <source>
        <dbReference type="ARBA" id="ARBA00022892"/>
    </source>
</evidence>
<comment type="similarity">
    <text evidence="2">Belongs to the small GTPase superfamily. Arf family.</text>
</comment>
<protein>
    <recommendedName>
        <fullName evidence="14">ADP-ribosylation factor 4</fullName>
    </recommendedName>
</protein>
<sequence length="126" mass="13921">MSIKFIQSDDVVDSTLARTWQSADLRGAVPGSGLIFVVDSNDRERVAESSEELQKMLTEDELKDAVLLVFANKQDLPNALPVSELTEKLGLQALRNKNWHIQSTCATQGSGLYEGLNWLSEALTKN</sequence>
<dbReference type="GO" id="GO:0016192">
    <property type="term" value="P:vesicle-mediated transport"/>
    <property type="evidence" value="ECO:0007669"/>
    <property type="project" value="UniProtKB-KW"/>
</dbReference>
<keyword evidence="6" id="KW-0931">ER-Golgi transport</keyword>
<dbReference type="Pfam" id="PF00025">
    <property type="entry name" value="Arf"/>
    <property type="match status" value="1"/>
</dbReference>
<evidence type="ECO:0000313" key="13">
    <source>
        <dbReference type="Proteomes" id="UP000518266"/>
    </source>
</evidence>
<keyword evidence="4" id="KW-0519">Myristate</keyword>
<dbReference type="PANTHER" id="PTHR11711">
    <property type="entry name" value="ADP RIBOSYLATION FACTOR-RELATED"/>
    <property type="match status" value="1"/>
</dbReference>
<dbReference type="InterPro" id="IPR027417">
    <property type="entry name" value="P-loop_NTPase"/>
</dbReference>
<evidence type="ECO:0000313" key="12">
    <source>
        <dbReference type="EMBL" id="KAF3854720.1"/>
    </source>
</evidence>
<dbReference type="GO" id="GO:0005794">
    <property type="term" value="C:Golgi apparatus"/>
    <property type="evidence" value="ECO:0007669"/>
    <property type="project" value="UniProtKB-SubCell"/>
</dbReference>
<feature type="binding site" evidence="11">
    <location>
        <begin position="72"/>
        <end position="75"/>
    </location>
    <ligand>
        <name>GTP</name>
        <dbReference type="ChEBI" id="CHEBI:37565"/>
    </ligand>
</feature>
<dbReference type="Proteomes" id="UP000518266">
    <property type="component" value="Unassembled WGS sequence"/>
</dbReference>
<dbReference type="GO" id="GO:0005525">
    <property type="term" value="F:GTP binding"/>
    <property type="evidence" value="ECO:0007669"/>
    <property type="project" value="UniProtKB-KW"/>
</dbReference>
<evidence type="ECO:0000256" key="2">
    <source>
        <dbReference type="ARBA" id="ARBA00010290"/>
    </source>
</evidence>
<keyword evidence="13" id="KW-1185">Reference proteome</keyword>
<comment type="caution">
    <text evidence="12">The sequence shown here is derived from an EMBL/GenBank/DDBJ whole genome shotgun (WGS) entry which is preliminary data.</text>
</comment>
<dbReference type="InterPro" id="IPR024156">
    <property type="entry name" value="Small_GTPase_ARF"/>
</dbReference>
<accession>A0A7J5YZ26</accession>
<dbReference type="PROSITE" id="PS51417">
    <property type="entry name" value="ARF"/>
    <property type="match status" value="1"/>
</dbReference>
<dbReference type="GO" id="GO:0015031">
    <property type="term" value="P:protein transport"/>
    <property type="evidence" value="ECO:0007669"/>
    <property type="project" value="UniProtKB-KW"/>
</dbReference>
<proteinExistence type="inferred from homology"/>
<keyword evidence="7" id="KW-0653">Protein transport</keyword>
<dbReference type="Gene3D" id="3.40.50.300">
    <property type="entry name" value="P-loop containing nucleotide triphosphate hydrolases"/>
    <property type="match status" value="1"/>
</dbReference>
<dbReference type="GO" id="GO:0003924">
    <property type="term" value="F:GTPase activity"/>
    <property type="evidence" value="ECO:0007669"/>
    <property type="project" value="InterPro"/>
</dbReference>
<keyword evidence="8" id="KW-0333">Golgi apparatus</keyword>
<keyword evidence="3" id="KW-0813">Transport</keyword>
<dbReference type="AlphaFoldDB" id="A0A7J5YZ26"/>
<dbReference type="SUPFAM" id="SSF52540">
    <property type="entry name" value="P-loop containing nucleoside triphosphate hydrolases"/>
    <property type="match status" value="1"/>
</dbReference>
<evidence type="ECO:0000256" key="1">
    <source>
        <dbReference type="ARBA" id="ARBA00004555"/>
    </source>
</evidence>